<dbReference type="KEGG" id="vbh:CMV30_10575"/>
<evidence type="ECO:0000313" key="4">
    <source>
        <dbReference type="Proteomes" id="UP000217265"/>
    </source>
</evidence>
<name>A0A290Q7H6_9BACT</name>
<accession>A0A290Q7H6</accession>
<organism evidence="3 4">
    <name type="scientific">Nibricoccus aquaticus</name>
    <dbReference type="NCBI Taxonomy" id="2576891"/>
    <lineage>
        <taxon>Bacteria</taxon>
        <taxon>Pseudomonadati</taxon>
        <taxon>Verrucomicrobiota</taxon>
        <taxon>Opitutia</taxon>
        <taxon>Opitutales</taxon>
        <taxon>Opitutaceae</taxon>
        <taxon>Nibricoccus</taxon>
    </lineage>
</organism>
<feature type="transmembrane region" description="Helical" evidence="2">
    <location>
        <begin position="111"/>
        <end position="133"/>
    </location>
</feature>
<sequence length="330" mass="34184">MSTYTQPQAVPVAVSAPTTSFISSARALSWGAIFAGSVAALSAHLLLTLLSLGIGLQTAQPLTNDNVAADITVAAGISWTISALIALWIGGWVAARFADVANHRVGRLHGFVVWSLATVVTFASFTLGAGALASGTAKLAGKTLSVAGAGVGAAAGAAAPAAGDAIQEFTQGNGGVVSSFLDEVTPAQNGQNGREGQVNVAKARREISWSLYRLFAQEGGSSSTENRAALAQTIAQTTGRSQADAERMVGEWVTSYDRVKQELQAKKEMAEQKAREAADKAADAATKTAIWTFIAFIVGAGAAIWGGQVGAKRWWNAEYPEVSRHPFPQP</sequence>
<feature type="coiled-coil region" evidence="1">
    <location>
        <begin position="253"/>
        <end position="287"/>
    </location>
</feature>
<keyword evidence="1" id="KW-0175">Coiled coil</keyword>
<dbReference type="Proteomes" id="UP000217265">
    <property type="component" value="Chromosome"/>
</dbReference>
<gene>
    <name evidence="3" type="ORF">CMV30_10575</name>
</gene>
<feature type="transmembrane region" description="Helical" evidence="2">
    <location>
        <begin position="27"/>
        <end position="55"/>
    </location>
</feature>
<evidence type="ECO:0000256" key="2">
    <source>
        <dbReference type="SAM" id="Phobius"/>
    </source>
</evidence>
<protein>
    <recommendedName>
        <fullName evidence="5">PhnA-like protein</fullName>
    </recommendedName>
</protein>
<reference evidence="3 4" key="1">
    <citation type="submission" date="2017-09" db="EMBL/GenBank/DDBJ databases">
        <title>Complete genome sequence of Verrucomicrobial strain HZ-65, isolated from freshwater.</title>
        <authorList>
            <person name="Choi A."/>
        </authorList>
    </citation>
    <scope>NUCLEOTIDE SEQUENCE [LARGE SCALE GENOMIC DNA]</scope>
    <source>
        <strain evidence="3 4">HZ-65</strain>
    </source>
</reference>
<keyword evidence="4" id="KW-1185">Reference proteome</keyword>
<keyword evidence="2" id="KW-0472">Membrane</keyword>
<keyword evidence="2" id="KW-0812">Transmembrane</keyword>
<dbReference type="OrthoDB" id="198980at2"/>
<keyword evidence="2" id="KW-1133">Transmembrane helix</keyword>
<dbReference type="AlphaFoldDB" id="A0A290Q7H6"/>
<feature type="transmembrane region" description="Helical" evidence="2">
    <location>
        <begin position="67"/>
        <end position="91"/>
    </location>
</feature>
<feature type="transmembrane region" description="Helical" evidence="2">
    <location>
        <begin position="289"/>
        <end position="307"/>
    </location>
</feature>
<evidence type="ECO:0000256" key="1">
    <source>
        <dbReference type="SAM" id="Coils"/>
    </source>
</evidence>
<dbReference type="RefSeq" id="WP_096055995.1">
    <property type="nucleotide sequence ID" value="NZ_CP023344.1"/>
</dbReference>
<evidence type="ECO:0000313" key="3">
    <source>
        <dbReference type="EMBL" id="ATC64363.1"/>
    </source>
</evidence>
<evidence type="ECO:0008006" key="5">
    <source>
        <dbReference type="Google" id="ProtNLM"/>
    </source>
</evidence>
<dbReference type="EMBL" id="CP023344">
    <property type="protein sequence ID" value="ATC64363.1"/>
    <property type="molecule type" value="Genomic_DNA"/>
</dbReference>
<proteinExistence type="predicted"/>